<protein>
    <submittedName>
        <fullName evidence="1">Uncharacterized protein</fullName>
    </submittedName>
</protein>
<name>A0ABP0YQC4_9ROSI</name>
<keyword evidence="2" id="KW-1185">Reference proteome</keyword>
<gene>
    <name evidence="1" type="ORF">CITCOLO1_LOCUS14887</name>
</gene>
<dbReference type="EMBL" id="OZ021739">
    <property type="protein sequence ID" value="CAK9322728.1"/>
    <property type="molecule type" value="Genomic_DNA"/>
</dbReference>
<evidence type="ECO:0000313" key="2">
    <source>
        <dbReference type="Proteomes" id="UP001642487"/>
    </source>
</evidence>
<dbReference type="Proteomes" id="UP001642487">
    <property type="component" value="Chromosome 5"/>
</dbReference>
<organism evidence="1 2">
    <name type="scientific">Citrullus colocynthis</name>
    <name type="common">colocynth</name>
    <dbReference type="NCBI Taxonomy" id="252529"/>
    <lineage>
        <taxon>Eukaryota</taxon>
        <taxon>Viridiplantae</taxon>
        <taxon>Streptophyta</taxon>
        <taxon>Embryophyta</taxon>
        <taxon>Tracheophyta</taxon>
        <taxon>Spermatophyta</taxon>
        <taxon>Magnoliopsida</taxon>
        <taxon>eudicotyledons</taxon>
        <taxon>Gunneridae</taxon>
        <taxon>Pentapetalae</taxon>
        <taxon>rosids</taxon>
        <taxon>fabids</taxon>
        <taxon>Cucurbitales</taxon>
        <taxon>Cucurbitaceae</taxon>
        <taxon>Benincaseae</taxon>
        <taxon>Citrullus</taxon>
    </lineage>
</organism>
<proteinExistence type="predicted"/>
<sequence>MLGEWSVAIAVFVSPIGKPIVSLQAHSQMFPFPSVFMPFCCACWEKLEQKIWKMVLNLGFIFDQMCSAHIFSSHSTFPHYIPIATATLSAGTPPVTQPHLQTFITVSLFSHSLLRRTSPVAPLFCYYR</sequence>
<accession>A0ABP0YQC4</accession>
<reference evidence="1 2" key="1">
    <citation type="submission" date="2024-03" db="EMBL/GenBank/DDBJ databases">
        <authorList>
            <person name="Gkanogiannis A."/>
            <person name="Becerra Lopez-Lavalle L."/>
        </authorList>
    </citation>
    <scope>NUCLEOTIDE SEQUENCE [LARGE SCALE GENOMIC DNA]</scope>
</reference>
<evidence type="ECO:0000313" key="1">
    <source>
        <dbReference type="EMBL" id="CAK9322728.1"/>
    </source>
</evidence>